<feature type="region of interest" description="Disordered" evidence="2">
    <location>
        <begin position="263"/>
        <end position="286"/>
    </location>
</feature>
<feature type="compositionally biased region" description="Basic and acidic residues" evidence="2">
    <location>
        <begin position="313"/>
        <end position="365"/>
    </location>
</feature>
<evidence type="ECO:0000313" key="5">
    <source>
        <dbReference type="Proteomes" id="UP000821837"/>
    </source>
</evidence>
<organism evidence="4 5">
    <name type="scientific">Rhipicephalus sanguineus</name>
    <name type="common">Brown dog tick</name>
    <name type="synonym">Ixodes sanguineus</name>
    <dbReference type="NCBI Taxonomy" id="34632"/>
    <lineage>
        <taxon>Eukaryota</taxon>
        <taxon>Metazoa</taxon>
        <taxon>Ecdysozoa</taxon>
        <taxon>Arthropoda</taxon>
        <taxon>Chelicerata</taxon>
        <taxon>Arachnida</taxon>
        <taxon>Acari</taxon>
        <taxon>Parasitiformes</taxon>
        <taxon>Ixodida</taxon>
        <taxon>Ixodoidea</taxon>
        <taxon>Ixodidae</taxon>
        <taxon>Rhipicephalinae</taxon>
        <taxon>Rhipicephalus</taxon>
        <taxon>Rhipicephalus</taxon>
    </lineage>
</organism>
<dbReference type="AlphaFoldDB" id="A0A9D4QCM5"/>
<name>A0A9D4QCM5_RHISA</name>
<evidence type="ECO:0000259" key="3">
    <source>
        <dbReference type="PROSITE" id="PS51025"/>
    </source>
</evidence>
<dbReference type="GO" id="GO:0005681">
    <property type="term" value="C:spliceosomal complex"/>
    <property type="evidence" value="ECO:0007669"/>
    <property type="project" value="TreeGrafter"/>
</dbReference>
<feature type="domain" description="PWI" evidence="3">
    <location>
        <begin position="574"/>
        <end position="667"/>
    </location>
</feature>
<feature type="region of interest" description="Disordered" evidence="2">
    <location>
        <begin position="308"/>
        <end position="557"/>
    </location>
</feature>
<dbReference type="FunFam" id="1.20.1390.10:FF:000004">
    <property type="entry name" value="RNA-binding motif protein 25"/>
    <property type="match status" value="1"/>
</dbReference>
<dbReference type="EMBL" id="JABSTV010001247">
    <property type="protein sequence ID" value="KAH7972268.1"/>
    <property type="molecule type" value="Genomic_DNA"/>
</dbReference>
<dbReference type="InterPro" id="IPR036483">
    <property type="entry name" value="PWI_dom_sf"/>
</dbReference>
<dbReference type="GO" id="GO:0003729">
    <property type="term" value="F:mRNA binding"/>
    <property type="evidence" value="ECO:0007669"/>
    <property type="project" value="TreeGrafter"/>
</dbReference>
<dbReference type="VEuPathDB" id="VectorBase:RSAN_046657"/>
<feature type="compositionally biased region" description="Basic and acidic residues" evidence="2">
    <location>
        <begin position="233"/>
        <end position="245"/>
    </location>
</feature>
<evidence type="ECO:0000313" key="4">
    <source>
        <dbReference type="EMBL" id="KAH7972268.1"/>
    </source>
</evidence>
<reference evidence="4" key="2">
    <citation type="submission" date="2021-09" db="EMBL/GenBank/DDBJ databases">
        <authorList>
            <person name="Jia N."/>
            <person name="Wang J."/>
            <person name="Shi W."/>
            <person name="Du L."/>
            <person name="Sun Y."/>
            <person name="Zhan W."/>
            <person name="Jiang J."/>
            <person name="Wang Q."/>
            <person name="Zhang B."/>
            <person name="Ji P."/>
            <person name="Sakyi L.B."/>
            <person name="Cui X."/>
            <person name="Yuan T."/>
            <person name="Jiang B."/>
            <person name="Yang W."/>
            <person name="Lam T.T.-Y."/>
            <person name="Chang Q."/>
            <person name="Ding S."/>
            <person name="Wang X."/>
            <person name="Zhu J."/>
            <person name="Ruan X."/>
            <person name="Zhao L."/>
            <person name="Wei J."/>
            <person name="Que T."/>
            <person name="Du C."/>
            <person name="Cheng J."/>
            <person name="Dai P."/>
            <person name="Han X."/>
            <person name="Huang E."/>
            <person name="Gao Y."/>
            <person name="Liu J."/>
            <person name="Shao H."/>
            <person name="Ye R."/>
            <person name="Li L."/>
            <person name="Wei W."/>
            <person name="Wang X."/>
            <person name="Wang C."/>
            <person name="Huo Q."/>
            <person name="Li W."/>
            <person name="Guo W."/>
            <person name="Chen H."/>
            <person name="Chen S."/>
            <person name="Zhou L."/>
            <person name="Zhou L."/>
            <person name="Ni X."/>
            <person name="Tian J."/>
            <person name="Zhou Y."/>
            <person name="Sheng Y."/>
            <person name="Liu T."/>
            <person name="Pan Y."/>
            <person name="Xia L."/>
            <person name="Li J."/>
            <person name="Zhao F."/>
            <person name="Cao W."/>
        </authorList>
    </citation>
    <scope>NUCLEOTIDE SEQUENCE</scope>
    <source>
        <strain evidence="4">Rsan-2018</strain>
        <tissue evidence="4">Larvae</tissue>
    </source>
</reference>
<proteinExistence type="predicted"/>
<protein>
    <recommendedName>
        <fullName evidence="3">PWI domain-containing protein</fullName>
    </recommendedName>
</protein>
<feature type="compositionally biased region" description="Low complexity" evidence="2">
    <location>
        <begin position="435"/>
        <end position="447"/>
    </location>
</feature>
<dbReference type="PROSITE" id="PS51025">
    <property type="entry name" value="PWI"/>
    <property type="match status" value="1"/>
</dbReference>
<feature type="compositionally biased region" description="Low complexity" evidence="2">
    <location>
        <begin position="542"/>
        <end position="551"/>
    </location>
</feature>
<dbReference type="GO" id="GO:0000381">
    <property type="term" value="P:regulation of alternative mRNA splicing, via spliceosome"/>
    <property type="evidence" value="ECO:0007669"/>
    <property type="project" value="TreeGrafter"/>
</dbReference>
<feature type="compositionally biased region" description="Basic and acidic residues" evidence="2">
    <location>
        <begin position="180"/>
        <end position="225"/>
    </location>
</feature>
<evidence type="ECO:0000256" key="1">
    <source>
        <dbReference type="ARBA" id="ARBA00022664"/>
    </source>
</evidence>
<feature type="compositionally biased region" description="Polar residues" evidence="2">
    <location>
        <begin position="486"/>
        <end position="497"/>
    </location>
</feature>
<feature type="compositionally biased region" description="Low complexity" evidence="2">
    <location>
        <begin position="406"/>
        <end position="415"/>
    </location>
</feature>
<accession>A0A9D4QCM5</accession>
<reference evidence="4" key="1">
    <citation type="journal article" date="2020" name="Cell">
        <title>Large-Scale Comparative Analyses of Tick Genomes Elucidate Their Genetic Diversity and Vector Capacities.</title>
        <authorList>
            <consortium name="Tick Genome and Microbiome Consortium (TIGMIC)"/>
            <person name="Jia N."/>
            <person name="Wang J."/>
            <person name="Shi W."/>
            <person name="Du L."/>
            <person name="Sun Y."/>
            <person name="Zhan W."/>
            <person name="Jiang J.F."/>
            <person name="Wang Q."/>
            <person name="Zhang B."/>
            <person name="Ji P."/>
            <person name="Bell-Sakyi L."/>
            <person name="Cui X.M."/>
            <person name="Yuan T.T."/>
            <person name="Jiang B.G."/>
            <person name="Yang W.F."/>
            <person name="Lam T.T."/>
            <person name="Chang Q.C."/>
            <person name="Ding S.J."/>
            <person name="Wang X.J."/>
            <person name="Zhu J.G."/>
            <person name="Ruan X.D."/>
            <person name="Zhao L."/>
            <person name="Wei J.T."/>
            <person name="Ye R.Z."/>
            <person name="Que T.C."/>
            <person name="Du C.H."/>
            <person name="Zhou Y.H."/>
            <person name="Cheng J.X."/>
            <person name="Dai P.F."/>
            <person name="Guo W.B."/>
            <person name="Han X.H."/>
            <person name="Huang E.J."/>
            <person name="Li L.F."/>
            <person name="Wei W."/>
            <person name="Gao Y.C."/>
            <person name="Liu J.Z."/>
            <person name="Shao H.Z."/>
            <person name="Wang X."/>
            <person name="Wang C.C."/>
            <person name="Yang T.C."/>
            <person name="Huo Q.B."/>
            <person name="Li W."/>
            <person name="Chen H.Y."/>
            <person name="Chen S.E."/>
            <person name="Zhou L.G."/>
            <person name="Ni X.B."/>
            <person name="Tian J.H."/>
            <person name="Sheng Y."/>
            <person name="Liu T."/>
            <person name="Pan Y.S."/>
            <person name="Xia L.Y."/>
            <person name="Li J."/>
            <person name="Zhao F."/>
            <person name="Cao W.C."/>
        </authorList>
    </citation>
    <scope>NUCLEOTIDE SEQUENCE</scope>
    <source>
        <strain evidence="4">Rsan-2018</strain>
    </source>
</reference>
<keyword evidence="1" id="KW-0507">mRNA processing</keyword>
<evidence type="ECO:0000256" key="2">
    <source>
        <dbReference type="SAM" id="MobiDB-lite"/>
    </source>
</evidence>
<comment type="caution">
    <text evidence="4">The sequence shown here is derived from an EMBL/GenBank/DDBJ whole genome shotgun (WGS) entry which is preliminary data.</text>
</comment>
<dbReference type="SMART" id="SM00311">
    <property type="entry name" value="PWI"/>
    <property type="match status" value="1"/>
</dbReference>
<feature type="compositionally biased region" description="Low complexity" evidence="2">
    <location>
        <begin position="164"/>
        <end position="174"/>
    </location>
</feature>
<dbReference type="Gene3D" id="1.20.1390.10">
    <property type="entry name" value="PWI domain"/>
    <property type="match status" value="1"/>
</dbReference>
<dbReference type="GO" id="GO:0006397">
    <property type="term" value="P:mRNA processing"/>
    <property type="evidence" value="ECO:0007669"/>
    <property type="project" value="UniProtKB-KW"/>
</dbReference>
<sequence length="667" mass="76604">MSEHLQPSDLGLTVNSWGSFVQRLRRKVAARPAGSAAAGPVEGLSVKIASYQSASGSHVTHFPVISSLALGDYSDSSHNSHSQASSDTEWKISPILYVQQIAYCYYCAHNVLRCFYLETGASPDRSSRTRDKERSVRDSAKDDRAEEKSGRDRDRESSREPKPSSDSAQPASSSQPPPSRSDRAPSKSRSESPERDWVRERERERERELREVMRPRDSERDWEREREEEEEAYERKKLERKLREKEAAYQERLRNWEARERRKAKEYEKERLKEEERQAEEAKEARRLKEFLEDYEDERDDVKYYKGAALQRRMKDREKEIELDNRDRQREREELDDLRRKLTEEGHPDPEAEAKRIHHEEEARLLKPQPHLLPVVRPEPPEPEPEPTRGRDHPSSPPPARRSSQHSRAVPQSPRAEPRSPPPRRESSTTRRTRSPSPLSAAPPTTAVEEDGSGQNSLSGFSDVATPQEEGRSMGFGVLKLGGSPGQTSGRKSPTSSGKRKKLSAAASQVFGNADEEESAEARKKRKLVPLEDEEARKQQQEDPQQQQQVQHMNTEEKRKHIKSLIDRIPTSKEELFNFNFDRSLVDNALIDKRIRPWINKKIVEYIGEEEPTLVDFICSKVLAGSAAQSILNDVSMVLDEEAEVFVVKMWRLLIYEIEAKKVGLVK</sequence>
<dbReference type="Pfam" id="PF01480">
    <property type="entry name" value="PWI"/>
    <property type="match status" value="1"/>
</dbReference>
<feature type="compositionally biased region" description="Basic and acidic residues" evidence="2">
    <location>
        <begin position="125"/>
        <end position="163"/>
    </location>
</feature>
<dbReference type="InterPro" id="IPR002483">
    <property type="entry name" value="PWI_dom"/>
</dbReference>
<dbReference type="SUPFAM" id="SSF101233">
    <property type="entry name" value="PWI domain"/>
    <property type="match status" value="1"/>
</dbReference>
<dbReference type="PANTHER" id="PTHR18806:SF4">
    <property type="entry name" value="RNA-BINDING PROTEIN 25"/>
    <property type="match status" value="1"/>
</dbReference>
<gene>
    <name evidence="4" type="ORF">HPB52_010767</name>
</gene>
<dbReference type="Proteomes" id="UP000821837">
    <property type="component" value="Chromosome 11"/>
</dbReference>
<dbReference type="PANTHER" id="PTHR18806">
    <property type="entry name" value="RBM25 PROTEIN"/>
    <property type="match status" value="1"/>
</dbReference>
<dbReference type="InterPro" id="IPR052768">
    <property type="entry name" value="RBM25"/>
</dbReference>
<feature type="region of interest" description="Disordered" evidence="2">
    <location>
        <begin position="122"/>
        <end position="245"/>
    </location>
</feature>
<keyword evidence="5" id="KW-1185">Reference proteome</keyword>